<reference evidence="1 2" key="1">
    <citation type="submission" date="2021-06" db="EMBL/GenBank/DDBJ databases">
        <authorList>
            <person name="Kallberg Y."/>
            <person name="Tangrot J."/>
            <person name="Rosling A."/>
        </authorList>
    </citation>
    <scope>NUCLEOTIDE SEQUENCE [LARGE SCALE GENOMIC DNA]</scope>
    <source>
        <strain evidence="1 2">120-4 pot B 10/14</strain>
    </source>
</reference>
<dbReference type="EMBL" id="CAJVQB010006770">
    <property type="protein sequence ID" value="CAG8691288.1"/>
    <property type="molecule type" value="Genomic_DNA"/>
</dbReference>
<accession>A0ABN7UXP6</accession>
<proteinExistence type="predicted"/>
<comment type="caution">
    <text evidence="1">The sequence shown here is derived from an EMBL/GenBank/DDBJ whole genome shotgun (WGS) entry which is preliminary data.</text>
</comment>
<gene>
    <name evidence="1" type="ORF">GMARGA_LOCUS11532</name>
</gene>
<organism evidence="1 2">
    <name type="scientific">Gigaspora margarita</name>
    <dbReference type="NCBI Taxonomy" id="4874"/>
    <lineage>
        <taxon>Eukaryota</taxon>
        <taxon>Fungi</taxon>
        <taxon>Fungi incertae sedis</taxon>
        <taxon>Mucoromycota</taxon>
        <taxon>Glomeromycotina</taxon>
        <taxon>Glomeromycetes</taxon>
        <taxon>Diversisporales</taxon>
        <taxon>Gigasporaceae</taxon>
        <taxon>Gigaspora</taxon>
    </lineage>
</organism>
<sequence length="70" mass="8491">LLKIHEKTMFKMRTTYNPKISSIPYRLSRIFSITTPMRLSLARKKRIEESWTANNNKRLCQVLPKYKYEQ</sequence>
<keyword evidence="2" id="KW-1185">Reference proteome</keyword>
<evidence type="ECO:0000313" key="2">
    <source>
        <dbReference type="Proteomes" id="UP000789901"/>
    </source>
</evidence>
<dbReference type="Proteomes" id="UP000789901">
    <property type="component" value="Unassembled WGS sequence"/>
</dbReference>
<evidence type="ECO:0000313" key="1">
    <source>
        <dbReference type="EMBL" id="CAG8691288.1"/>
    </source>
</evidence>
<protein>
    <submittedName>
        <fullName evidence="1">16006_t:CDS:1</fullName>
    </submittedName>
</protein>
<feature type="non-terminal residue" evidence="1">
    <location>
        <position position="1"/>
    </location>
</feature>
<name>A0ABN7UXP6_GIGMA</name>